<dbReference type="GO" id="GO:0009734">
    <property type="term" value="P:auxin-activated signaling pathway"/>
    <property type="evidence" value="ECO:0007669"/>
    <property type="project" value="UniProtKB-KW"/>
</dbReference>
<evidence type="ECO:0000256" key="5">
    <source>
        <dbReference type="ARBA" id="ARBA00023136"/>
    </source>
</evidence>
<evidence type="ECO:0000256" key="1">
    <source>
        <dbReference type="ARBA" id="ARBA00004236"/>
    </source>
</evidence>
<comment type="similarity">
    <text evidence="2">Belongs to the BIG GRAIN 1 (BG1) plant protein family.</text>
</comment>
<evidence type="ECO:0000256" key="4">
    <source>
        <dbReference type="ARBA" id="ARBA00022475"/>
    </source>
</evidence>
<dbReference type="AlphaFoldDB" id="A0A0A8XWD8"/>
<keyword evidence="3" id="KW-0813">Transport</keyword>
<reference evidence="8" key="2">
    <citation type="journal article" date="2015" name="Data Brief">
        <title>Shoot transcriptome of the giant reed, Arundo donax.</title>
        <authorList>
            <person name="Barrero R.A."/>
            <person name="Guerrero F.D."/>
            <person name="Moolhuijzen P."/>
            <person name="Goolsby J.A."/>
            <person name="Tidwell J."/>
            <person name="Bellgard S.E."/>
            <person name="Bellgard M.I."/>
        </authorList>
    </citation>
    <scope>NUCLEOTIDE SEQUENCE</scope>
    <source>
        <tissue evidence="8">Shoot tissue taken approximately 20 cm above the soil surface</tissue>
    </source>
</reference>
<evidence type="ECO:0000256" key="2">
    <source>
        <dbReference type="ARBA" id="ARBA00010067"/>
    </source>
</evidence>
<dbReference type="GO" id="GO:0005886">
    <property type="term" value="C:plasma membrane"/>
    <property type="evidence" value="ECO:0007669"/>
    <property type="project" value="UniProtKB-SubCell"/>
</dbReference>
<protein>
    <submittedName>
        <fullName evidence="8">Uncharacterized protein</fullName>
    </submittedName>
</protein>
<organism evidence="8">
    <name type="scientific">Arundo donax</name>
    <name type="common">Giant reed</name>
    <name type="synonym">Donax arundinaceus</name>
    <dbReference type="NCBI Taxonomy" id="35708"/>
    <lineage>
        <taxon>Eukaryota</taxon>
        <taxon>Viridiplantae</taxon>
        <taxon>Streptophyta</taxon>
        <taxon>Embryophyta</taxon>
        <taxon>Tracheophyta</taxon>
        <taxon>Spermatophyta</taxon>
        <taxon>Magnoliopsida</taxon>
        <taxon>Liliopsida</taxon>
        <taxon>Poales</taxon>
        <taxon>Poaceae</taxon>
        <taxon>PACMAD clade</taxon>
        <taxon>Arundinoideae</taxon>
        <taxon>Arundineae</taxon>
        <taxon>Arundo</taxon>
    </lineage>
</organism>
<evidence type="ECO:0000256" key="6">
    <source>
        <dbReference type="ARBA" id="ARBA00023294"/>
    </source>
</evidence>
<evidence type="ECO:0000313" key="8">
    <source>
        <dbReference type="EMBL" id="JAD18156.1"/>
    </source>
</evidence>
<dbReference type="EMBL" id="GBRH01279739">
    <property type="protein sequence ID" value="JAD18156.1"/>
    <property type="molecule type" value="Transcribed_RNA"/>
</dbReference>
<dbReference type="InterPro" id="IPR039621">
    <property type="entry name" value="BG1-like"/>
</dbReference>
<name>A0A0A8XWD8_ARUDO</name>
<dbReference type="PANTHER" id="PTHR33541">
    <property type="entry name" value="PROTEIN BIG GRAIN 1-LIKE A-RELATED"/>
    <property type="match status" value="1"/>
</dbReference>
<keyword evidence="4" id="KW-1003">Cell membrane</keyword>
<dbReference type="PANTHER" id="PTHR33541:SF9">
    <property type="entry name" value="PROTEIN BIG GRAIN 1-LIKE"/>
    <property type="match status" value="1"/>
</dbReference>
<accession>A0A0A8XWD8</accession>
<comment type="subcellular location">
    <subcellularLocation>
        <location evidence="1">Cell membrane</location>
    </subcellularLocation>
</comment>
<evidence type="ECO:0000256" key="3">
    <source>
        <dbReference type="ARBA" id="ARBA00022448"/>
    </source>
</evidence>
<feature type="region of interest" description="Disordered" evidence="7">
    <location>
        <begin position="78"/>
        <end position="97"/>
    </location>
</feature>
<keyword evidence="5" id="KW-0472">Membrane</keyword>
<proteinExistence type="inferred from homology"/>
<evidence type="ECO:0000256" key="7">
    <source>
        <dbReference type="SAM" id="MobiDB-lite"/>
    </source>
</evidence>
<reference evidence="8" key="1">
    <citation type="submission" date="2014-09" db="EMBL/GenBank/DDBJ databases">
        <authorList>
            <person name="Magalhaes I.L.F."/>
            <person name="Oliveira U."/>
            <person name="Santos F.R."/>
            <person name="Vidigal T.H.D.A."/>
            <person name="Brescovit A.D."/>
            <person name="Santos A.J."/>
        </authorList>
    </citation>
    <scope>NUCLEOTIDE SEQUENCE</scope>
    <source>
        <tissue evidence="8">Shoot tissue taken approximately 20 cm above the soil surface</tissue>
    </source>
</reference>
<sequence>MGYRQIPVVEVEEVLFRPAGVGVGPDSDGGEGSSDASSDLFELENLAAVDPASGGHRRACGDELPVYGSTRVRQRNGIGRRRPFGYGSLGRNYSRAV</sequence>
<keyword evidence="6" id="KW-0927">Auxin signaling pathway</keyword>